<dbReference type="InterPro" id="IPR011032">
    <property type="entry name" value="GroES-like_sf"/>
</dbReference>
<dbReference type="AlphaFoldDB" id="A0A9D5JXS0"/>
<dbReference type="CDD" id="cd08267">
    <property type="entry name" value="MDR1"/>
    <property type="match status" value="1"/>
</dbReference>
<organism evidence="2 3">
    <name type="scientific">candidate division KSB3 bacterium</name>
    <dbReference type="NCBI Taxonomy" id="2044937"/>
    <lineage>
        <taxon>Bacteria</taxon>
        <taxon>candidate division KSB3</taxon>
    </lineage>
</organism>
<dbReference type="SUPFAM" id="SSF51735">
    <property type="entry name" value="NAD(P)-binding Rossmann-fold domains"/>
    <property type="match status" value="1"/>
</dbReference>
<sequence length="328" mass="36080">MKAIVYTQYGSPDVLQLQDVEKPTPKNHEVLIKIYATTVTSGDVRVRGFIFPPVFWLLSRIMFGLRKPRKKILGANLAGDIEAVGKDVTLFNEGDQVFGATGLEFGTYAEYKCLPEDGVIVRKPANVPYEEAAAIPHGASTAWYFLRKGNLQNAQKVLIYGASGAIGTFAVQLAKYVGAQVTGVCSTANVELVKSLGADAVIDYTREDFTTSGETYDLIFDTVGKSSFSGSIRSLKPKGIYLLNRMDLTSMVRGLWTSLTSSKKVIFGIASDKTEDVLFLKELVEAGKIHPVIDRRYPLEHIAEAHRYVEQGHKKGNVVITVEHKTII</sequence>
<evidence type="ECO:0000259" key="1">
    <source>
        <dbReference type="SMART" id="SM00829"/>
    </source>
</evidence>
<dbReference type="Pfam" id="PF08240">
    <property type="entry name" value="ADH_N"/>
    <property type="match status" value="1"/>
</dbReference>
<dbReference type="Gene3D" id="3.40.50.720">
    <property type="entry name" value="NAD(P)-binding Rossmann-like Domain"/>
    <property type="match status" value="1"/>
</dbReference>
<protein>
    <submittedName>
        <fullName evidence="2">Zinc-binding dehydrogenase</fullName>
    </submittedName>
</protein>
<dbReference type="EMBL" id="WJJP01000444">
    <property type="protein sequence ID" value="MBD3325646.1"/>
    <property type="molecule type" value="Genomic_DNA"/>
</dbReference>
<dbReference type="Proteomes" id="UP000649604">
    <property type="component" value="Unassembled WGS sequence"/>
</dbReference>
<dbReference type="Gene3D" id="3.90.180.10">
    <property type="entry name" value="Medium-chain alcohol dehydrogenases, catalytic domain"/>
    <property type="match status" value="1"/>
</dbReference>
<dbReference type="InterPro" id="IPR052733">
    <property type="entry name" value="Chloroplast_QOR"/>
</dbReference>
<dbReference type="GO" id="GO:0016491">
    <property type="term" value="F:oxidoreductase activity"/>
    <property type="evidence" value="ECO:0007669"/>
    <property type="project" value="InterPro"/>
</dbReference>
<dbReference type="PANTHER" id="PTHR44013">
    <property type="entry name" value="ZINC-TYPE ALCOHOL DEHYDROGENASE-LIKE PROTEIN C16A3.02C"/>
    <property type="match status" value="1"/>
</dbReference>
<dbReference type="InterPro" id="IPR020843">
    <property type="entry name" value="ER"/>
</dbReference>
<accession>A0A9D5JXS0</accession>
<name>A0A9D5JXS0_9BACT</name>
<dbReference type="InterPro" id="IPR013154">
    <property type="entry name" value="ADH-like_N"/>
</dbReference>
<dbReference type="Pfam" id="PF13602">
    <property type="entry name" value="ADH_zinc_N_2"/>
    <property type="match status" value="1"/>
</dbReference>
<feature type="domain" description="Enoyl reductase (ER)" evidence="1">
    <location>
        <begin position="10"/>
        <end position="320"/>
    </location>
</feature>
<dbReference type="SUPFAM" id="SSF50129">
    <property type="entry name" value="GroES-like"/>
    <property type="match status" value="1"/>
</dbReference>
<dbReference type="InterPro" id="IPR036291">
    <property type="entry name" value="NAD(P)-bd_dom_sf"/>
</dbReference>
<dbReference type="SMART" id="SM00829">
    <property type="entry name" value="PKS_ER"/>
    <property type="match status" value="1"/>
</dbReference>
<reference evidence="2" key="1">
    <citation type="submission" date="2019-11" db="EMBL/GenBank/DDBJ databases">
        <title>Microbial mats filling the niche in hypersaline microbial mats.</title>
        <authorList>
            <person name="Wong H.L."/>
            <person name="Macleod F.I."/>
            <person name="White R.A. III"/>
            <person name="Burns B.P."/>
        </authorList>
    </citation>
    <scope>NUCLEOTIDE SEQUENCE</scope>
    <source>
        <strain evidence="2">Rbin_158</strain>
    </source>
</reference>
<dbReference type="PANTHER" id="PTHR44013:SF1">
    <property type="entry name" value="ZINC-TYPE ALCOHOL DEHYDROGENASE-LIKE PROTEIN C16A3.02C"/>
    <property type="match status" value="1"/>
</dbReference>
<gene>
    <name evidence="2" type="ORF">GF339_13760</name>
</gene>
<comment type="caution">
    <text evidence="2">The sequence shown here is derived from an EMBL/GenBank/DDBJ whole genome shotgun (WGS) entry which is preliminary data.</text>
</comment>
<evidence type="ECO:0000313" key="3">
    <source>
        <dbReference type="Proteomes" id="UP000649604"/>
    </source>
</evidence>
<evidence type="ECO:0000313" key="2">
    <source>
        <dbReference type="EMBL" id="MBD3325646.1"/>
    </source>
</evidence>
<proteinExistence type="predicted"/>